<dbReference type="InterPro" id="IPR042258">
    <property type="entry name" value="DGOK_N"/>
</dbReference>
<dbReference type="CDD" id="cd24012">
    <property type="entry name" value="ASKHA_NBD_KDGal-kinase"/>
    <property type="match status" value="1"/>
</dbReference>
<dbReference type="Gene3D" id="3.30.420.300">
    <property type="entry name" value="2-keto-3-deoxy-galactonokinase, substrate binding domain"/>
    <property type="match status" value="1"/>
</dbReference>
<evidence type="ECO:0000313" key="2">
    <source>
        <dbReference type="Proteomes" id="UP000294829"/>
    </source>
</evidence>
<keyword evidence="2" id="KW-1185">Reference proteome</keyword>
<sequence length="322" mass="34235">MIGIDWGSTGLRVFLIGAQGSVLQTRSSQQGALQLRGSDAYARVLRELAGDWLDYRDHRGRSLPLLASGMVGSQHGWRTAPYVACPSNAGELAQSLMPIDDTAPWICPGLIVQTPGLPPDVMRGEETQIVGALELHPELAAAACLILPGTHSKWVNVQHAQILDFATHMTGELFAVLSRHSVLGFLIPAEPEPVRLSMAAFDKGVDTARDHHHSGLSHQLFSVRTLGLTGAMSADSLADYLSGLLIGHELLAGLAWRSEAGLDAAPLVLIGATELCAMYRQALTRLAAPVPLVLHNTAPHGLWKLATQAGLINTSISLAGQS</sequence>
<gene>
    <name evidence="1" type="ORF">E2I14_18190</name>
</gene>
<dbReference type="InterPro" id="IPR042257">
    <property type="entry name" value="DGOK_C"/>
</dbReference>
<dbReference type="EMBL" id="SMYL01000017">
    <property type="protein sequence ID" value="TDK60465.1"/>
    <property type="molecule type" value="Genomic_DNA"/>
</dbReference>
<dbReference type="Pfam" id="PF05035">
    <property type="entry name" value="DGOK"/>
    <property type="match status" value="1"/>
</dbReference>
<dbReference type="GO" id="GO:0034194">
    <property type="term" value="P:D-galactonate catabolic process"/>
    <property type="evidence" value="ECO:0007669"/>
    <property type="project" value="InterPro"/>
</dbReference>
<dbReference type="Gene3D" id="3.30.420.310">
    <property type="entry name" value="2-keto-3-deoxy-galactonokinase, C-terminal domain"/>
    <property type="match status" value="1"/>
</dbReference>
<evidence type="ECO:0000313" key="1">
    <source>
        <dbReference type="EMBL" id="TDK60465.1"/>
    </source>
</evidence>
<dbReference type="AlphaFoldDB" id="A0A4R5VQ68"/>
<keyword evidence="1" id="KW-0418">Kinase</keyword>
<dbReference type="InterPro" id="IPR007729">
    <property type="entry name" value="DGOK"/>
</dbReference>
<protein>
    <submittedName>
        <fullName evidence="1">2-dehydro-3-deoxygalactonokinase</fullName>
    </submittedName>
</protein>
<reference evidence="1 2" key="1">
    <citation type="submission" date="2019-03" db="EMBL/GenBank/DDBJ databases">
        <title>Sapientia aquatica gen. nov., sp. nov., isolated from a crater lake.</title>
        <authorList>
            <person name="Felfoldi T."/>
            <person name="Szabo A."/>
            <person name="Toth E."/>
            <person name="Schumann P."/>
            <person name="Keki Z."/>
            <person name="Marialigeti K."/>
            <person name="Mathe I."/>
        </authorList>
    </citation>
    <scope>NUCLEOTIDE SEQUENCE [LARGE SCALE GENOMIC DNA]</scope>
    <source>
        <strain evidence="1 2">SA-152</strain>
    </source>
</reference>
<dbReference type="Proteomes" id="UP000294829">
    <property type="component" value="Unassembled WGS sequence"/>
</dbReference>
<proteinExistence type="predicted"/>
<dbReference type="OrthoDB" id="256574at2"/>
<dbReference type="GO" id="GO:0008671">
    <property type="term" value="F:2-dehydro-3-deoxygalactonokinase activity"/>
    <property type="evidence" value="ECO:0007669"/>
    <property type="project" value="InterPro"/>
</dbReference>
<accession>A0A4R5VQ68</accession>
<keyword evidence="1" id="KW-0808">Transferase</keyword>
<comment type="caution">
    <text evidence="1">The sequence shown here is derived from an EMBL/GenBank/DDBJ whole genome shotgun (WGS) entry which is preliminary data.</text>
</comment>
<organism evidence="1 2">
    <name type="scientific">Sapientia aquatica</name>
    <dbReference type="NCBI Taxonomy" id="1549640"/>
    <lineage>
        <taxon>Bacteria</taxon>
        <taxon>Pseudomonadati</taxon>
        <taxon>Pseudomonadota</taxon>
        <taxon>Betaproteobacteria</taxon>
        <taxon>Burkholderiales</taxon>
        <taxon>Oxalobacteraceae</taxon>
        <taxon>Sapientia</taxon>
    </lineage>
</organism>
<name>A0A4R5VQ68_9BURK</name>